<name>A0A8J6P7E9_9FLAO</name>
<protein>
    <submittedName>
        <fullName evidence="3">Acyl-CoA thioesterase</fullName>
    </submittedName>
</protein>
<dbReference type="InterPro" id="IPR006684">
    <property type="entry name" value="YbgC/YbaW"/>
</dbReference>
<evidence type="ECO:0000256" key="1">
    <source>
        <dbReference type="ARBA" id="ARBA00005953"/>
    </source>
</evidence>
<dbReference type="RefSeq" id="WP_163492149.1">
    <property type="nucleotide sequence ID" value="NZ_JACVEL010000010.1"/>
</dbReference>
<gene>
    <name evidence="3" type="ORF">H9Y05_13205</name>
</gene>
<comment type="caution">
    <text evidence="3">The sequence shown here is derived from an EMBL/GenBank/DDBJ whole genome shotgun (WGS) entry which is preliminary data.</text>
</comment>
<dbReference type="PANTHER" id="PTHR31793">
    <property type="entry name" value="4-HYDROXYBENZOYL-COA THIOESTERASE FAMILY MEMBER"/>
    <property type="match status" value="1"/>
</dbReference>
<evidence type="ECO:0000313" key="3">
    <source>
        <dbReference type="EMBL" id="MBC9813429.1"/>
    </source>
</evidence>
<dbReference type="InterPro" id="IPR029069">
    <property type="entry name" value="HotDog_dom_sf"/>
</dbReference>
<dbReference type="AlphaFoldDB" id="A0A8J6P7E9"/>
<dbReference type="InterPro" id="IPR050563">
    <property type="entry name" value="4-hydroxybenzoyl-CoA_TE"/>
</dbReference>
<dbReference type="EMBL" id="JACVEL010000010">
    <property type="protein sequence ID" value="MBC9813429.1"/>
    <property type="molecule type" value="Genomic_DNA"/>
</dbReference>
<dbReference type="Pfam" id="PF13279">
    <property type="entry name" value="4HBT_2"/>
    <property type="match status" value="1"/>
</dbReference>
<organism evidence="3 4">
    <name type="scientific">Taishania pollutisoli</name>
    <dbReference type="NCBI Taxonomy" id="2766479"/>
    <lineage>
        <taxon>Bacteria</taxon>
        <taxon>Pseudomonadati</taxon>
        <taxon>Bacteroidota</taxon>
        <taxon>Flavobacteriia</taxon>
        <taxon>Flavobacteriales</taxon>
        <taxon>Crocinitomicaceae</taxon>
        <taxon>Taishania</taxon>
    </lineage>
</organism>
<accession>A0A8J6P7E9</accession>
<dbReference type="PIRSF" id="PIRSF003230">
    <property type="entry name" value="YbgC"/>
    <property type="match status" value="1"/>
</dbReference>
<keyword evidence="2" id="KW-0378">Hydrolase</keyword>
<reference evidence="3" key="1">
    <citation type="submission" date="2020-09" db="EMBL/GenBank/DDBJ databases">
        <title>Taishania pollutisoli gen. nov., sp. nov., Isolated from Tetrabromobisphenol A-Contaminated Soil.</title>
        <authorList>
            <person name="Chen Q."/>
        </authorList>
    </citation>
    <scope>NUCLEOTIDE SEQUENCE</scope>
    <source>
        <strain evidence="3">CZZ-1</strain>
    </source>
</reference>
<dbReference type="Proteomes" id="UP000652681">
    <property type="component" value="Unassembled WGS sequence"/>
</dbReference>
<dbReference type="SUPFAM" id="SSF54637">
    <property type="entry name" value="Thioesterase/thiol ester dehydrase-isomerase"/>
    <property type="match status" value="1"/>
</dbReference>
<sequence>MKHLTSTLEIPVRFSETDAMGVVWHGNYLKFFEDAREHFGKIYGLDNLQIHDAGFFIPIVHSELHHKAPIHYGEIAVVTAKLIYRESAKIIFEFEIINKHTGMLAAKGTTTQVFLNAETRELELMKPDFIAEWEAQQNWIDGK</sequence>
<keyword evidence="4" id="KW-1185">Reference proteome</keyword>
<proteinExistence type="inferred from homology"/>
<dbReference type="GO" id="GO:0047617">
    <property type="term" value="F:fatty acyl-CoA hydrolase activity"/>
    <property type="evidence" value="ECO:0007669"/>
    <property type="project" value="TreeGrafter"/>
</dbReference>
<dbReference type="PANTHER" id="PTHR31793:SF27">
    <property type="entry name" value="NOVEL THIOESTERASE SUPERFAMILY DOMAIN AND SAPOSIN A-TYPE DOMAIN CONTAINING PROTEIN (0610012H03RIK)"/>
    <property type="match status" value="1"/>
</dbReference>
<evidence type="ECO:0000256" key="2">
    <source>
        <dbReference type="ARBA" id="ARBA00022801"/>
    </source>
</evidence>
<comment type="similarity">
    <text evidence="1">Belongs to the 4-hydroxybenzoyl-CoA thioesterase family.</text>
</comment>
<evidence type="ECO:0000313" key="4">
    <source>
        <dbReference type="Proteomes" id="UP000652681"/>
    </source>
</evidence>
<dbReference type="Gene3D" id="3.10.129.10">
    <property type="entry name" value="Hotdog Thioesterase"/>
    <property type="match status" value="1"/>
</dbReference>
<dbReference type="CDD" id="cd00586">
    <property type="entry name" value="4HBT"/>
    <property type="match status" value="1"/>
</dbReference>